<evidence type="ECO:0000259" key="13">
    <source>
        <dbReference type="PROSITE" id="PS50011"/>
    </source>
</evidence>
<gene>
    <name evidence="14" type="ORF">TrVE_jg1965</name>
</gene>
<evidence type="ECO:0000256" key="10">
    <source>
        <dbReference type="RuleBase" id="RU000304"/>
    </source>
</evidence>
<evidence type="ECO:0000313" key="14">
    <source>
        <dbReference type="EMBL" id="GMH86849.1"/>
    </source>
</evidence>
<keyword evidence="3 11" id="KW-0808">Transferase</keyword>
<evidence type="ECO:0000256" key="4">
    <source>
        <dbReference type="ARBA" id="ARBA00022741"/>
    </source>
</evidence>
<dbReference type="FunFam" id="1.10.510.10:FF:000238">
    <property type="entry name" value="Mitogen-activated protein kinase"/>
    <property type="match status" value="1"/>
</dbReference>
<dbReference type="Gene3D" id="3.30.200.20">
    <property type="entry name" value="Phosphorylase Kinase, domain 1"/>
    <property type="match status" value="1"/>
</dbReference>
<accession>A0A9W7B9N0</accession>
<evidence type="ECO:0000256" key="1">
    <source>
        <dbReference type="ARBA" id="ARBA00012411"/>
    </source>
</evidence>
<evidence type="ECO:0000256" key="5">
    <source>
        <dbReference type="ARBA" id="ARBA00022777"/>
    </source>
</evidence>
<dbReference type="FunFam" id="3.30.200.20:FF:000166">
    <property type="entry name" value="Mitogen-activated protein kinase"/>
    <property type="match status" value="1"/>
</dbReference>
<dbReference type="EMBL" id="BRXX01000065">
    <property type="protein sequence ID" value="GMH86849.1"/>
    <property type="molecule type" value="Genomic_DNA"/>
</dbReference>
<keyword evidence="5 11" id="KW-0418">Kinase</keyword>
<name>A0A9W7B9N0_9STRA</name>
<evidence type="ECO:0000256" key="12">
    <source>
        <dbReference type="SAM" id="MobiDB-lite"/>
    </source>
</evidence>
<dbReference type="Proteomes" id="UP001165160">
    <property type="component" value="Unassembled WGS sequence"/>
</dbReference>
<dbReference type="PROSITE" id="PS01351">
    <property type="entry name" value="MAPK"/>
    <property type="match status" value="1"/>
</dbReference>
<keyword evidence="11" id="KW-0460">Magnesium</keyword>
<dbReference type="InterPro" id="IPR017441">
    <property type="entry name" value="Protein_kinase_ATP_BS"/>
</dbReference>
<evidence type="ECO:0000256" key="11">
    <source>
        <dbReference type="RuleBase" id="RU361165"/>
    </source>
</evidence>
<dbReference type="SMART" id="SM00220">
    <property type="entry name" value="S_TKc"/>
    <property type="match status" value="1"/>
</dbReference>
<sequence>MAEEVDAHVLRRFELCQKLGKGAYGIVWKAIEKRTRGVIAMKKCFDAFRNATDAQRTFREIMYLQELSGHDNLIRLQHVIKAENDRDIYLTFDFMETDLHAVIRAEILEDIHKKYIVYQLLKALKFLHSAELLHRDIKPSNLLMNSECHLKLCDFGLMRSVAESAGPSPVLTDYVATRWYRAPEILLGSTRYSKGVDIWSLGCIMAEMLSNRPLFQGNSTMNQLEKIIEVTGKPSGEDIEAIHSPFALTMLESIPPTRQTSLSEIFPGQSAEALELMHQCLHFNPAKRCAAEDALRHPYVAEFHNPEDEPTYVDPKGKSGGCVIPIDDNKKLSAGDYRERLYSEITERRKAARKREQLKGRNQSAIAAATAPPRDMMI</sequence>
<dbReference type="PANTHER" id="PTHR24055">
    <property type="entry name" value="MITOGEN-ACTIVATED PROTEIN KINASE"/>
    <property type="match status" value="1"/>
</dbReference>
<dbReference type="PROSITE" id="PS00108">
    <property type="entry name" value="PROTEIN_KINASE_ST"/>
    <property type="match status" value="1"/>
</dbReference>
<dbReference type="InterPro" id="IPR000719">
    <property type="entry name" value="Prot_kinase_dom"/>
</dbReference>
<organism evidence="14 15">
    <name type="scientific">Triparma verrucosa</name>
    <dbReference type="NCBI Taxonomy" id="1606542"/>
    <lineage>
        <taxon>Eukaryota</taxon>
        <taxon>Sar</taxon>
        <taxon>Stramenopiles</taxon>
        <taxon>Ochrophyta</taxon>
        <taxon>Bolidophyceae</taxon>
        <taxon>Parmales</taxon>
        <taxon>Triparmaceae</taxon>
        <taxon>Triparma</taxon>
    </lineage>
</organism>
<dbReference type="SUPFAM" id="SSF56112">
    <property type="entry name" value="Protein kinase-like (PK-like)"/>
    <property type="match status" value="1"/>
</dbReference>
<feature type="domain" description="Protein kinase" evidence="13">
    <location>
        <begin position="13"/>
        <end position="300"/>
    </location>
</feature>
<proteinExistence type="inferred from homology"/>
<dbReference type="CDD" id="cd07852">
    <property type="entry name" value="STKc_MAPK15-like"/>
    <property type="match status" value="1"/>
</dbReference>
<dbReference type="InterPro" id="IPR011009">
    <property type="entry name" value="Kinase-like_dom_sf"/>
</dbReference>
<evidence type="ECO:0000256" key="9">
    <source>
        <dbReference type="PROSITE-ProRule" id="PRU10141"/>
    </source>
</evidence>
<keyword evidence="4 9" id="KW-0547">Nucleotide-binding</keyword>
<feature type="region of interest" description="Disordered" evidence="12">
    <location>
        <begin position="350"/>
        <end position="378"/>
    </location>
</feature>
<dbReference type="GO" id="GO:0004707">
    <property type="term" value="F:MAP kinase activity"/>
    <property type="evidence" value="ECO:0007669"/>
    <property type="project" value="UniProtKB-EC"/>
</dbReference>
<evidence type="ECO:0000256" key="2">
    <source>
        <dbReference type="ARBA" id="ARBA00022527"/>
    </source>
</evidence>
<evidence type="ECO:0000313" key="15">
    <source>
        <dbReference type="Proteomes" id="UP001165160"/>
    </source>
</evidence>
<comment type="similarity">
    <text evidence="11">Belongs to the protein kinase superfamily. Ser/Thr protein kinase family. MAP kinase subfamily.</text>
</comment>
<dbReference type="GO" id="GO:0005524">
    <property type="term" value="F:ATP binding"/>
    <property type="evidence" value="ECO:0007669"/>
    <property type="project" value="UniProtKB-UniRule"/>
</dbReference>
<dbReference type="AlphaFoldDB" id="A0A9W7B9N0"/>
<dbReference type="Pfam" id="PF00069">
    <property type="entry name" value="Pkinase"/>
    <property type="match status" value="1"/>
</dbReference>
<keyword evidence="2 10" id="KW-0723">Serine/threonine-protein kinase</keyword>
<protein>
    <recommendedName>
        <fullName evidence="1 11">Mitogen-activated protein kinase</fullName>
        <ecNumber evidence="1 11">2.7.11.24</ecNumber>
    </recommendedName>
</protein>
<keyword evidence="6 9" id="KW-0067">ATP-binding</keyword>
<comment type="cofactor">
    <cofactor evidence="11">
        <name>Mg(2+)</name>
        <dbReference type="ChEBI" id="CHEBI:18420"/>
    </cofactor>
</comment>
<comment type="catalytic activity">
    <reaction evidence="7 11">
        <text>L-threonyl-[protein] + ATP = O-phospho-L-threonyl-[protein] + ADP + H(+)</text>
        <dbReference type="Rhea" id="RHEA:46608"/>
        <dbReference type="Rhea" id="RHEA-COMP:11060"/>
        <dbReference type="Rhea" id="RHEA-COMP:11605"/>
        <dbReference type="ChEBI" id="CHEBI:15378"/>
        <dbReference type="ChEBI" id="CHEBI:30013"/>
        <dbReference type="ChEBI" id="CHEBI:30616"/>
        <dbReference type="ChEBI" id="CHEBI:61977"/>
        <dbReference type="ChEBI" id="CHEBI:456216"/>
        <dbReference type="EC" id="2.7.11.24"/>
    </reaction>
</comment>
<dbReference type="PROSITE" id="PS50011">
    <property type="entry name" value="PROTEIN_KINASE_DOM"/>
    <property type="match status" value="1"/>
</dbReference>
<dbReference type="InterPro" id="IPR008271">
    <property type="entry name" value="Ser/Thr_kinase_AS"/>
</dbReference>
<comment type="activity regulation">
    <text evidence="11">Activated by threonine and tyrosine phosphorylation.</text>
</comment>
<dbReference type="InterPro" id="IPR003527">
    <property type="entry name" value="MAP_kinase_CS"/>
</dbReference>
<keyword evidence="15" id="KW-1185">Reference proteome</keyword>
<dbReference type="PROSITE" id="PS00107">
    <property type="entry name" value="PROTEIN_KINASE_ATP"/>
    <property type="match status" value="1"/>
</dbReference>
<comment type="caution">
    <text evidence="14">The sequence shown here is derived from an EMBL/GenBank/DDBJ whole genome shotgun (WGS) entry which is preliminary data.</text>
</comment>
<feature type="binding site" evidence="9">
    <location>
        <position position="42"/>
    </location>
    <ligand>
        <name>ATP</name>
        <dbReference type="ChEBI" id="CHEBI:30616"/>
    </ligand>
</feature>
<evidence type="ECO:0000256" key="6">
    <source>
        <dbReference type="ARBA" id="ARBA00022840"/>
    </source>
</evidence>
<evidence type="ECO:0000256" key="7">
    <source>
        <dbReference type="ARBA" id="ARBA00047592"/>
    </source>
</evidence>
<feature type="compositionally biased region" description="Basic and acidic residues" evidence="12">
    <location>
        <begin position="350"/>
        <end position="359"/>
    </location>
</feature>
<reference evidence="15" key="1">
    <citation type="journal article" date="2023" name="Commun. Biol.">
        <title>Genome analysis of Parmales, the sister group of diatoms, reveals the evolutionary specialization of diatoms from phago-mixotrophs to photoautotrophs.</title>
        <authorList>
            <person name="Ban H."/>
            <person name="Sato S."/>
            <person name="Yoshikawa S."/>
            <person name="Yamada K."/>
            <person name="Nakamura Y."/>
            <person name="Ichinomiya M."/>
            <person name="Sato N."/>
            <person name="Blanc-Mathieu R."/>
            <person name="Endo H."/>
            <person name="Kuwata A."/>
            <person name="Ogata H."/>
        </authorList>
    </citation>
    <scope>NUCLEOTIDE SEQUENCE [LARGE SCALE GENOMIC DNA]</scope>
    <source>
        <strain evidence="15">NIES 3699</strain>
    </source>
</reference>
<evidence type="ECO:0000256" key="8">
    <source>
        <dbReference type="ARBA" id="ARBA00048312"/>
    </source>
</evidence>
<dbReference type="EC" id="2.7.11.24" evidence="1 11"/>
<comment type="catalytic activity">
    <reaction evidence="8">
        <text>L-seryl-[protein] + ATP = O-phospho-L-seryl-[protein] + ADP + H(+)</text>
        <dbReference type="Rhea" id="RHEA:17989"/>
        <dbReference type="Rhea" id="RHEA-COMP:9863"/>
        <dbReference type="Rhea" id="RHEA-COMP:11604"/>
        <dbReference type="ChEBI" id="CHEBI:15378"/>
        <dbReference type="ChEBI" id="CHEBI:29999"/>
        <dbReference type="ChEBI" id="CHEBI:30616"/>
        <dbReference type="ChEBI" id="CHEBI:83421"/>
        <dbReference type="ChEBI" id="CHEBI:456216"/>
        <dbReference type="EC" id="2.7.11.24"/>
    </reaction>
</comment>
<dbReference type="Gene3D" id="1.10.510.10">
    <property type="entry name" value="Transferase(Phosphotransferase) domain 1"/>
    <property type="match status" value="1"/>
</dbReference>
<dbReference type="InterPro" id="IPR050117">
    <property type="entry name" value="MAPK"/>
</dbReference>
<evidence type="ECO:0000256" key="3">
    <source>
        <dbReference type="ARBA" id="ARBA00022679"/>
    </source>
</evidence>